<dbReference type="PROSITE" id="PS00018">
    <property type="entry name" value="EF_HAND_1"/>
    <property type="match status" value="1"/>
</dbReference>
<name>A0ABN9VLW8_9DINO</name>
<comment type="caution">
    <text evidence="4">The sequence shown here is derived from an EMBL/GenBank/DDBJ whole genome shotgun (WGS) entry which is preliminary data.</text>
</comment>
<keyword evidence="1" id="KW-0106">Calcium</keyword>
<feature type="domain" description="EF-hand" evidence="3">
    <location>
        <begin position="85"/>
        <end position="120"/>
    </location>
</feature>
<feature type="region of interest" description="Disordered" evidence="2">
    <location>
        <begin position="365"/>
        <end position="417"/>
    </location>
</feature>
<dbReference type="PROSITE" id="PS50222">
    <property type="entry name" value="EF_HAND_2"/>
    <property type="match status" value="2"/>
</dbReference>
<gene>
    <name evidence="4" type="ORF">PCOR1329_LOCUS59292</name>
</gene>
<feature type="compositionally biased region" description="Low complexity" evidence="2">
    <location>
        <begin position="291"/>
        <end position="334"/>
    </location>
</feature>
<keyword evidence="5" id="KW-1185">Reference proteome</keyword>
<evidence type="ECO:0000256" key="1">
    <source>
        <dbReference type="ARBA" id="ARBA00022837"/>
    </source>
</evidence>
<evidence type="ECO:0000313" key="4">
    <source>
        <dbReference type="EMBL" id="CAK0874338.1"/>
    </source>
</evidence>
<evidence type="ECO:0000259" key="3">
    <source>
        <dbReference type="PROSITE" id="PS50222"/>
    </source>
</evidence>
<feature type="domain" description="EF-hand" evidence="3">
    <location>
        <begin position="176"/>
        <end position="211"/>
    </location>
</feature>
<evidence type="ECO:0000256" key="2">
    <source>
        <dbReference type="SAM" id="MobiDB-lite"/>
    </source>
</evidence>
<dbReference type="Proteomes" id="UP001189429">
    <property type="component" value="Unassembled WGS sequence"/>
</dbReference>
<sequence length="417" mass="45090">DINLDRTFFTCTSLSFQPGVTTKSGQHFNKLNPEGCTVIYARIHRRLAAVGLSLRDLLCMFTNPGERELVAEQWLDVASTLPLGVSRAEMQQLFAKMDAEGSGKVPVDALQSAVSRAPAASCSTAPPWISAAMQRGLCAQIRDALSQLREPGPNGAVALARESDFRRVVMQTERYLTSDQLNSLVLLADKSADGHVDYEEFAERFGGGGVAALQVPGRVLPSICQPLPGVAQPTDEEVYAVASRTAHVLERHGLPPDRLPALVALWGGGLGTRQRSGRGASASARSRRAPRPAGAPRPSRRGSPSCSPRGRGGRSASGRPPTSQAPRSAWCCSARSSRPRAARWSPRSSSARWWRLACSLGAPRPRCGLRRRPRRATSASRSSCRASAARRRRRRRRREGCSGASWGGESPSWRRLG</sequence>
<dbReference type="InterPro" id="IPR011992">
    <property type="entry name" value="EF-hand-dom_pair"/>
</dbReference>
<dbReference type="EMBL" id="CAUYUJ010017389">
    <property type="protein sequence ID" value="CAK0874338.1"/>
    <property type="molecule type" value="Genomic_DNA"/>
</dbReference>
<dbReference type="InterPro" id="IPR018247">
    <property type="entry name" value="EF_Hand_1_Ca_BS"/>
</dbReference>
<feature type="non-terminal residue" evidence="4">
    <location>
        <position position="1"/>
    </location>
</feature>
<dbReference type="Gene3D" id="1.10.238.10">
    <property type="entry name" value="EF-hand"/>
    <property type="match status" value="1"/>
</dbReference>
<organism evidence="4 5">
    <name type="scientific">Prorocentrum cordatum</name>
    <dbReference type="NCBI Taxonomy" id="2364126"/>
    <lineage>
        <taxon>Eukaryota</taxon>
        <taxon>Sar</taxon>
        <taxon>Alveolata</taxon>
        <taxon>Dinophyceae</taxon>
        <taxon>Prorocentrales</taxon>
        <taxon>Prorocentraceae</taxon>
        <taxon>Prorocentrum</taxon>
    </lineage>
</organism>
<evidence type="ECO:0000313" key="5">
    <source>
        <dbReference type="Proteomes" id="UP001189429"/>
    </source>
</evidence>
<dbReference type="InterPro" id="IPR002048">
    <property type="entry name" value="EF_hand_dom"/>
</dbReference>
<proteinExistence type="predicted"/>
<feature type="compositionally biased region" description="Basic residues" evidence="2">
    <location>
        <begin position="388"/>
        <end position="398"/>
    </location>
</feature>
<accession>A0ABN9VLW8</accession>
<feature type="compositionally biased region" description="Low complexity" evidence="2">
    <location>
        <begin position="376"/>
        <end position="387"/>
    </location>
</feature>
<feature type="region of interest" description="Disordered" evidence="2">
    <location>
        <begin position="270"/>
        <end position="334"/>
    </location>
</feature>
<protein>
    <recommendedName>
        <fullName evidence="3">EF-hand domain-containing protein</fullName>
    </recommendedName>
</protein>
<dbReference type="SUPFAM" id="SSF47473">
    <property type="entry name" value="EF-hand"/>
    <property type="match status" value="1"/>
</dbReference>
<reference evidence="4" key="1">
    <citation type="submission" date="2023-10" db="EMBL/GenBank/DDBJ databases">
        <authorList>
            <person name="Chen Y."/>
            <person name="Shah S."/>
            <person name="Dougan E. K."/>
            <person name="Thang M."/>
            <person name="Chan C."/>
        </authorList>
    </citation>
    <scope>NUCLEOTIDE SEQUENCE [LARGE SCALE GENOMIC DNA]</scope>
</reference>